<evidence type="ECO:0000256" key="1">
    <source>
        <dbReference type="ARBA" id="ARBA00005384"/>
    </source>
</evidence>
<organism evidence="7 8">
    <name type="scientific">Roseateles asaccharophilus</name>
    <dbReference type="NCBI Taxonomy" id="582607"/>
    <lineage>
        <taxon>Bacteria</taxon>
        <taxon>Pseudomonadati</taxon>
        <taxon>Pseudomonadota</taxon>
        <taxon>Betaproteobacteria</taxon>
        <taxon>Burkholderiales</taxon>
        <taxon>Sphaerotilaceae</taxon>
        <taxon>Roseateles</taxon>
    </lineage>
</organism>
<dbReference type="InterPro" id="IPR036390">
    <property type="entry name" value="WH_DNA-bd_sf"/>
</dbReference>
<feature type="domain" description="HTH gntR-type" evidence="6">
    <location>
        <begin position="19"/>
        <end position="87"/>
    </location>
</feature>
<dbReference type="GO" id="GO:0030170">
    <property type="term" value="F:pyridoxal phosphate binding"/>
    <property type="evidence" value="ECO:0007669"/>
    <property type="project" value="InterPro"/>
</dbReference>
<dbReference type="Gene3D" id="1.10.10.10">
    <property type="entry name" value="Winged helix-like DNA-binding domain superfamily/Winged helix DNA-binding domain"/>
    <property type="match status" value="1"/>
</dbReference>
<dbReference type="GO" id="GO:0003700">
    <property type="term" value="F:DNA-binding transcription factor activity"/>
    <property type="evidence" value="ECO:0007669"/>
    <property type="project" value="InterPro"/>
</dbReference>
<dbReference type="Pfam" id="PF00392">
    <property type="entry name" value="GntR"/>
    <property type="match status" value="1"/>
</dbReference>
<evidence type="ECO:0000256" key="4">
    <source>
        <dbReference type="ARBA" id="ARBA00023125"/>
    </source>
</evidence>
<dbReference type="AlphaFoldDB" id="A0A4R6N9G1"/>
<keyword evidence="5" id="KW-0804">Transcription</keyword>
<protein>
    <submittedName>
        <fullName evidence="7">GntR family transcriptional regulator</fullName>
    </submittedName>
</protein>
<sequence>MEPMLALDPTGMRLQAEGPGLAVQIHAQLKARILAGELPAALRLPTTRELARQLGVSRNTVLRAYEQLLAEGFLQARVGDGSYVAPLPPSPSAAPSRIGPADTCALPASPLWQRLDQDFRPARVLPGPPRAFRHGVPALDVFPHAVWARLQARFWRRSRQQPLGYSDAAGLPRLREAIAAYLRHARGLPCMAEQVVVTSGSQQAIAMSALALLGPGERAAMEMPGYRAAAAALALAGTPVLRVPVDEQGLQVAALEALGPCRLLHLTPSHQFPTGAVMEARRRLELLAWARRQQAWLLEDDYDGEYRYSGVPLAPLAALDTEGRTLYAGTFSKLLFPGLRLGYLVLPPALAQAFARLRWALDRHASVADQAVLADFIEQGEFLRHVRRVRRAAAQRREALLQAWQRHFGSAGELALSTPQAGLHALLPLEEPAHEQDLAQRAEAAGIEVGRLRQVGQVPGACSRSGLLLGFAAVTPSAIETAVATLAGVWNRRPAPQARK</sequence>
<keyword evidence="4" id="KW-0238">DNA-binding</keyword>
<dbReference type="Proteomes" id="UP000295357">
    <property type="component" value="Unassembled WGS sequence"/>
</dbReference>
<dbReference type="PANTHER" id="PTHR46577">
    <property type="entry name" value="HTH-TYPE TRANSCRIPTIONAL REGULATORY PROTEIN GABR"/>
    <property type="match status" value="1"/>
</dbReference>
<accession>A0A4R6N9G1</accession>
<dbReference type="PANTHER" id="PTHR46577:SF1">
    <property type="entry name" value="HTH-TYPE TRANSCRIPTIONAL REGULATORY PROTEIN GABR"/>
    <property type="match status" value="1"/>
</dbReference>
<dbReference type="RefSeq" id="WP_211343813.1">
    <property type="nucleotide sequence ID" value="NZ_JAUFPJ010000002.1"/>
</dbReference>
<dbReference type="InterPro" id="IPR015421">
    <property type="entry name" value="PyrdxlP-dep_Trfase_major"/>
</dbReference>
<dbReference type="EMBL" id="SNXE01000002">
    <property type="protein sequence ID" value="TDP11867.1"/>
    <property type="molecule type" value="Genomic_DNA"/>
</dbReference>
<dbReference type="InterPro" id="IPR000524">
    <property type="entry name" value="Tscrpt_reg_HTH_GntR"/>
</dbReference>
<comment type="caution">
    <text evidence="7">The sequence shown here is derived from an EMBL/GenBank/DDBJ whole genome shotgun (WGS) entry which is preliminary data.</text>
</comment>
<keyword evidence="8" id="KW-1185">Reference proteome</keyword>
<reference evidence="7 8" key="1">
    <citation type="submission" date="2019-03" db="EMBL/GenBank/DDBJ databases">
        <title>Genomic Encyclopedia of Type Strains, Phase IV (KMG-IV): sequencing the most valuable type-strain genomes for metagenomic binning, comparative biology and taxonomic classification.</title>
        <authorList>
            <person name="Goeker M."/>
        </authorList>
    </citation>
    <scope>NUCLEOTIDE SEQUENCE [LARGE SCALE GENOMIC DNA]</scope>
    <source>
        <strain evidence="7 8">DSM 25082</strain>
    </source>
</reference>
<dbReference type="CDD" id="cd00609">
    <property type="entry name" value="AAT_like"/>
    <property type="match status" value="1"/>
</dbReference>
<evidence type="ECO:0000313" key="7">
    <source>
        <dbReference type="EMBL" id="TDP11867.1"/>
    </source>
</evidence>
<keyword evidence="2" id="KW-0663">Pyridoxal phosphate</keyword>
<keyword evidence="3" id="KW-0805">Transcription regulation</keyword>
<dbReference type="GO" id="GO:0003677">
    <property type="term" value="F:DNA binding"/>
    <property type="evidence" value="ECO:0007669"/>
    <property type="project" value="UniProtKB-KW"/>
</dbReference>
<evidence type="ECO:0000256" key="3">
    <source>
        <dbReference type="ARBA" id="ARBA00023015"/>
    </source>
</evidence>
<dbReference type="SUPFAM" id="SSF46785">
    <property type="entry name" value="Winged helix' DNA-binding domain"/>
    <property type="match status" value="1"/>
</dbReference>
<proteinExistence type="inferred from homology"/>
<dbReference type="Pfam" id="PF00155">
    <property type="entry name" value="Aminotran_1_2"/>
    <property type="match status" value="1"/>
</dbReference>
<comment type="similarity">
    <text evidence="1">In the C-terminal section; belongs to the class-I pyridoxal-phosphate-dependent aminotransferase family.</text>
</comment>
<dbReference type="SUPFAM" id="SSF53383">
    <property type="entry name" value="PLP-dependent transferases"/>
    <property type="match status" value="1"/>
</dbReference>
<dbReference type="PRINTS" id="PR00035">
    <property type="entry name" value="HTHGNTR"/>
</dbReference>
<dbReference type="InterPro" id="IPR004839">
    <property type="entry name" value="Aminotransferase_I/II_large"/>
</dbReference>
<gene>
    <name evidence="7" type="ORF">DFR39_102251</name>
</gene>
<evidence type="ECO:0000259" key="6">
    <source>
        <dbReference type="PROSITE" id="PS50949"/>
    </source>
</evidence>
<evidence type="ECO:0000313" key="8">
    <source>
        <dbReference type="Proteomes" id="UP000295357"/>
    </source>
</evidence>
<evidence type="ECO:0000256" key="5">
    <source>
        <dbReference type="ARBA" id="ARBA00023163"/>
    </source>
</evidence>
<name>A0A4R6N9G1_9BURK</name>
<dbReference type="PROSITE" id="PS50949">
    <property type="entry name" value="HTH_GNTR"/>
    <property type="match status" value="1"/>
</dbReference>
<evidence type="ECO:0000256" key="2">
    <source>
        <dbReference type="ARBA" id="ARBA00022898"/>
    </source>
</evidence>
<dbReference type="Gene3D" id="3.40.640.10">
    <property type="entry name" value="Type I PLP-dependent aspartate aminotransferase-like (Major domain)"/>
    <property type="match status" value="1"/>
</dbReference>
<dbReference type="InterPro" id="IPR036388">
    <property type="entry name" value="WH-like_DNA-bd_sf"/>
</dbReference>
<dbReference type="CDD" id="cd07377">
    <property type="entry name" value="WHTH_GntR"/>
    <property type="match status" value="1"/>
</dbReference>
<dbReference type="SMART" id="SM00345">
    <property type="entry name" value="HTH_GNTR"/>
    <property type="match status" value="1"/>
</dbReference>
<dbReference type="InterPro" id="IPR015424">
    <property type="entry name" value="PyrdxlP-dep_Trfase"/>
</dbReference>
<dbReference type="InterPro" id="IPR051446">
    <property type="entry name" value="HTH_trans_reg/aminotransferase"/>
</dbReference>